<dbReference type="InterPro" id="IPR000847">
    <property type="entry name" value="LysR_HTH_N"/>
</dbReference>
<dbReference type="GO" id="GO:0005829">
    <property type="term" value="C:cytosol"/>
    <property type="evidence" value="ECO:0007669"/>
    <property type="project" value="TreeGrafter"/>
</dbReference>
<reference evidence="6 9" key="2">
    <citation type="submission" date="2020-12" db="EMBL/GenBank/DDBJ databases">
        <title>FDA dAtabase for Regulatory Grade micrObial Sequences (FDA-ARGOS): Supporting development and validation of Infectious Disease Dx tests.</title>
        <authorList>
            <person name="Sproer C."/>
            <person name="Gronow S."/>
            <person name="Severitt S."/>
            <person name="Schroder I."/>
            <person name="Tallon L."/>
            <person name="Sadzewicz L."/>
            <person name="Zhao X."/>
            <person name="Boylan J."/>
            <person name="Ott S."/>
            <person name="Bowen H."/>
            <person name="Vavikolanu K."/>
            <person name="Mehta A."/>
            <person name="Aluvathingal J."/>
            <person name="Nadendla S."/>
            <person name="Lowell S."/>
            <person name="Myers T."/>
            <person name="Yan Y."/>
            <person name="Sichtig H."/>
        </authorList>
    </citation>
    <scope>NUCLEOTIDE SEQUENCE [LARGE SCALE GENOMIC DNA]</scope>
    <source>
        <strain evidence="6 9">FDAARGOS_890</strain>
    </source>
</reference>
<dbReference type="SUPFAM" id="SSF53850">
    <property type="entry name" value="Periplasmic binding protein-like II"/>
    <property type="match status" value="1"/>
</dbReference>
<keyword evidence="3 7" id="KW-0238">DNA-binding</keyword>
<dbReference type="RefSeq" id="WP_016454166.1">
    <property type="nucleotide sequence ID" value="NZ_CP065748.1"/>
</dbReference>
<dbReference type="AlphaFoldDB" id="A0A1H3RR41"/>
<comment type="similarity">
    <text evidence="1">Belongs to the LysR transcriptional regulatory family.</text>
</comment>
<organism evidence="7 8">
    <name type="scientific">Delftia lacustris</name>
    <dbReference type="NCBI Taxonomy" id="558537"/>
    <lineage>
        <taxon>Bacteria</taxon>
        <taxon>Pseudomonadati</taxon>
        <taxon>Pseudomonadota</taxon>
        <taxon>Betaproteobacteria</taxon>
        <taxon>Burkholderiales</taxon>
        <taxon>Comamonadaceae</taxon>
        <taxon>Delftia</taxon>
    </lineage>
</organism>
<dbReference type="PRINTS" id="PR00039">
    <property type="entry name" value="HTHLYSR"/>
</dbReference>
<dbReference type="InterPro" id="IPR050950">
    <property type="entry name" value="HTH-type_LysR_regulators"/>
</dbReference>
<keyword evidence="2" id="KW-0805">Transcription regulation</keyword>
<dbReference type="Proteomes" id="UP000595064">
    <property type="component" value="Chromosome"/>
</dbReference>
<dbReference type="Gene3D" id="3.40.190.290">
    <property type="match status" value="1"/>
</dbReference>
<dbReference type="InterPro" id="IPR036388">
    <property type="entry name" value="WH-like_DNA-bd_sf"/>
</dbReference>
<proteinExistence type="inferred from homology"/>
<reference evidence="7 8" key="1">
    <citation type="submission" date="2016-10" db="EMBL/GenBank/DDBJ databases">
        <authorList>
            <person name="de Groot N.N."/>
        </authorList>
    </citation>
    <scope>NUCLEOTIDE SEQUENCE [LARGE SCALE GENOMIC DNA]</scope>
    <source>
        <strain evidence="7 8">LMG 24775</strain>
    </source>
</reference>
<protein>
    <submittedName>
        <fullName evidence="7">DNA-binding transcriptional regulator, LysR family</fullName>
    </submittedName>
    <submittedName>
        <fullName evidence="6">LysR family transcriptional regulator</fullName>
    </submittedName>
</protein>
<dbReference type="SUPFAM" id="SSF46785">
    <property type="entry name" value="Winged helix' DNA-binding domain"/>
    <property type="match status" value="1"/>
</dbReference>
<evidence type="ECO:0000256" key="3">
    <source>
        <dbReference type="ARBA" id="ARBA00023125"/>
    </source>
</evidence>
<evidence type="ECO:0000256" key="4">
    <source>
        <dbReference type="ARBA" id="ARBA00023163"/>
    </source>
</evidence>
<dbReference type="KEGG" id="dla:I6G47_15045"/>
<evidence type="ECO:0000313" key="6">
    <source>
        <dbReference type="EMBL" id="QPS84292.1"/>
    </source>
</evidence>
<dbReference type="InterPro" id="IPR036390">
    <property type="entry name" value="WH_DNA-bd_sf"/>
</dbReference>
<gene>
    <name evidence="6" type="ORF">I6G47_15045</name>
    <name evidence="7" type="ORF">SAMN05421547_116125</name>
</gene>
<dbReference type="GeneID" id="94694478"/>
<name>A0A1H3RR41_9BURK</name>
<keyword evidence="4" id="KW-0804">Transcription</keyword>
<dbReference type="PANTHER" id="PTHR30419:SF31">
    <property type="entry name" value="BLR3139 PROTEIN"/>
    <property type="match status" value="1"/>
</dbReference>
<dbReference type="CDD" id="cd05466">
    <property type="entry name" value="PBP2_LTTR_substrate"/>
    <property type="match status" value="1"/>
</dbReference>
<evidence type="ECO:0000313" key="9">
    <source>
        <dbReference type="Proteomes" id="UP000595064"/>
    </source>
</evidence>
<dbReference type="EMBL" id="FNPE01000016">
    <property type="protein sequence ID" value="SDZ28156.1"/>
    <property type="molecule type" value="Genomic_DNA"/>
</dbReference>
<evidence type="ECO:0000259" key="5">
    <source>
        <dbReference type="PROSITE" id="PS50931"/>
    </source>
</evidence>
<dbReference type="Gene3D" id="1.10.10.10">
    <property type="entry name" value="Winged helix-like DNA-binding domain superfamily/Winged helix DNA-binding domain"/>
    <property type="match status" value="1"/>
</dbReference>
<evidence type="ECO:0000313" key="7">
    <source>
        <dbReference type="EMBL" id="SDZ28156.1"/>
    </source>
</evidence>
<sequence>MNLLTSMRYLAALNEHRHFGRAALACHITQPALSNALRALEEEFGTVIVRRGRSFAGFTPEGDQVLATALAMLRAEEGLRQELSAAAGALRGQLRMAAVPTAMPMLTRFAALLREHHPGITPVVLSMSSAEIESGLEDLSLDLALGYSARMPPRGPRLQSWPQYEEHYYLLCRECRECRDGQGEGRPFAFGADIAWREVAGMPLCLLTPDMHNRTVIDEAFAAVDMAVQPAMETNSVLTLVMAVAQGTDGMTTVLPGAMVATVRHMPGLVARPLRSPELVTPIGFMAQQGVAPTRALQAALQLQDDAGWRAQCLRHAGALKD</sequence>
<dbReference type="InterPro" id="IPR005119">
    <property type="entry name" value="LysR_subst-bd"/>
</dbReference>
<feature type="domain" description="HTH lysR-type" evidence="5">
    <location>
        <begin position="1"/>
        <end position="59"/>
    </location>
</feature>
<dbReference type="GO" id="GO:0003677">
    <property type="term" value="F:DNA binding"/>
    <property type="evidence" value="ECO:0007669"/>
    <property type="project" value="UniProtKB-KW"/>
</dbReference>
<dbReference type="GO" id="GO:0003700">
    <property type="term" value="F:DNA-binding transcription factor activity"/>
    <property type="evidence" value="ECO:0007669"/>
    <property type="project" value="InterPro"/>
</dbReference>
<keyword evidence="9" id="KW-1185">Reference proteome</keyword>
<dbReference type="PANTHER" id="PTHR30419">
    <property type="entry name" value="HTH-TYPE TRANSCRIPTIONAL REGULATOR YBHD"/>
    <property type="match status" value="1"/>
</dbReference>
<dbReference type="PROSITE" id="PS50931">
    <property type="entry name" value="HTH_LYSR"/>
    <property type="match status" value="1"/>
</dbReference>
<accession>A0A1H3RR41</accession>
<dbReference type="EMBL" id="CP065748">
    <property type="protein sequence ID" value="QPS84292.1"/>
    <property type="molecule type" value="Genomic_DNA"/>
</dbReference>
<evidence type="ECO:0000256" key="1">
    <source>
        <dbReference type="ARBA" id="ARBA00009437"/>
    </source>
</evidence>
<dbReference type="Pfam" id="PF03466">
    <property type="entry name" value="LysR_substrate"/>
    <property type="match status" value="1"/>
</dbReference>
<dbReference type="Pfam" id="PF00126">
    <property type="entry name" value="HTH_1"/>
    <property type="match status" value="1"/>
</dbReference>
<evidence type="ECO:0000313" key="8">
    <source>
        <dbReference type="Proteomes" id="UP000183417"/>
    </source>
</evidence>
<dbReference type="Proteomes" id="UP000183417">
    <property type="component" value="Unassembled WGS sequence"/>
</dbReference>
<evidence type="ECO:0000256" key="2">
    <source>
        <dbReference type="ARBA" id="ARBA00023015"/>
    </source>
</evidence>